<evidence type="ECO:0000256" key="10">
    <source>
        <dbReference type="ARBA" id="ARBA00023235"/>
    </source>
</evidence>
<evidence type="ECO:0000256" key="13">
    <source>
        <dbReference type="ARBA" id="ARBA00049556"/>
    </source>
</evidence>
<organism evidence="17 18">
    <name type="scientific">Plastorhodobacter daqingensis</name>
    <dbReference type="NCBI Taxonomy" id="1387281"/>
    <lineage>
        <taxon>Bacteria</taxon>
        <taxon>Pseudomonadati</taxon>
        <taxon>Pseudomonadota</taxon>
        <taxon>Alphaproteobacteria</taxon>
        <taxon>Rhodobacterales</taxon>
        <taxon>Paracoccaceae</taxon>
        <taxon>Plastorhodobacter</taxon>
    </lineage>
</organism>
<keyword evidence="6" id="KW-0560">Oxidoreductase</keyword>
<comment type="caution">
    <text evidence="17">The sequence shown here is derived from an EMBL/GenBank/DDBJ whole genome shotgun (WGS) entry which is preliminary data.</text>
</comment>
<evidence type="ECO:0000256" key="9">
    <source>
        <dbReference type="ARBA" id="ARBA00023140"/>
    </source>
</evidence>
<feature type="domain" description="3-hydroxyacyl-CoA dehydrogenase NAD binding" evidence="16">
    <location>
        <begin position="290"/>
        <end position="460"/>
    </location>
</feature>
<dbReference type="PROSITE" id="PS00166">
    <property type="entry name" value="ENOYL_COA_HYDRATASE"/>
    <property type="match status" value="1"/>
</dbReference>
<keyword evidence="9" id="KW-0576">Peroxisome</keyword>
<comment type="similarity">
    <text evidence="3">In the N-terminal section; belongs to the enoyl-CoA hydratase/isomerase family.</text>
</comment>
<evidence type="ECO:0000256" key="5">
    <source>
        <dbReference type="ARBA" id="ARBA00022963"/>
    </source>
</evidence>
<dbReference type="SUPFAM" id="SSF52096">
    <property type="entry name" value="ClpP/crotonase"/>
    <property type="match status" value="1"/>
</dbReference>
<evidence type="ECO:0000256" key="8">
    <source>
        <dbReference type="ARBA" id="ARBA00023098"/>
    </source>
</evidence>
<evidence type="ECO:0000256" key="4">
    <source>
        <dbReference type="ARBA" id="ARBA00022832"/>
    </source>
</evidence>
<reference evidence="18" key="1">
    <citation type="journal article" date="2019" name="Int. J. Syst. Evol. Microbiol.">
        <title>The Global Catalogue of Microorganisms (GCM) 10K type strain sequencing project: providing services to taxonomists for standard genome sequencing and annotation.</title>
        <authorList>
            <consortium name="The Broad Institute Genomics Platform"/>
            <consortium name="The Broad Institute Genome Sequencing Center for Infectious Disease"/>
            <person name="Wu L."/>
            <person name="Ma J."/>
        </authorList>
    </citation>
    <scope>NUCLEOTIDE SEQUENCE [LARGE SCALE GENOMIC DNA]</scope>
    <source>
        <strain evidence="18">CGMCC 1.12750</strain>
    </source>
</reference>
<dbReference type="InterPro" id="IPR029045">
    <property type="entry name" value="ClpP/crotonase-like_dom_sf"/>
</dbReference>
<evidence type="ECO:0000256" key="12">
    <source>
        <dbReference type="ARBA" id="ARBA00023268"/>
    </source>
</evidence>
<dbReference type="SUPFAM" id="SSF48179">
    <property type="entry name" value="6-phosphogluconate dehydrogenase C-terminal domain-like"/>
    <property type="match status" value="2"/>
</dbReference>
<dbReference type="RefSeq" id="WP_377405333.1">
    <property type="nucleotide sequence ID" value="NZ_JBHTFQ010000008.1"/>
</dbReference>
<evidence type="ECO:0000256" key="14">
    <source>
        <dbReference type="RuleBase" id="RU003707"/>
    </source>
</evidence>
<dbReference type="SUPFAM" id="SSF51735">
    <property type="entry name" value="NAD(P)-binding Rossmann-fold domains"/>
    <property type="match status" value="1"/>
</dbReference>
<dbReference type="EMBL" id="JBHTFQ010000008">
    <property type="protein sequence ID" value="MFC7705423.1"/>
    <property type="molecule type" value="Genomic_DNA"/>
</dbReference>
<dbReference type="Gene3D" id="3.40.50.720">
    <property type="entry name" value="NAD(P)-binding Rossmann-like Domain"/>
    <property type="match status" value="1"/>
</dbReference>
<keyword evidence="4" id="KW-0276">Fatty acid metabolism</keyword>
<dbReference type="InterPro" id="IPR006108">
    <property type="entry name" value="3HC_DH_C"/>
</dbReference>
<dbReference type="Pfam" id="PF00378">
    <property type="entry name" value="ECH_1"/>
    <property type="match status" value="1"/>
</dbReference>
<dbReference type="PANTHER" id="PTHR23309">
    <property type="entry name" value="3-HYDROXYACYL-COA DEHYROGENASE"/>
    <property type="match status" value="1"/>
</dbReference>
<proteinExistence type="inferred from homology"/>
<evidence type="ECO:0000259" key="16">
    <source>
        <dbReference type="Pfam" id="PF02737"/>
    </source>
</evidence>
<evidence type="ECO:0000256" key="1">
    <source>
        <dbReference type="ARBA" id="ARBA00004275"/>
    </source>
</evidence>
<sequence>MTAAVHLERDGDVAVLIIDNPPVNAGSQAIRAALLARIAEAGAMEGIRAGVLIGAGKTFIAGSDLREFDLPLVAPQLPAVIAALEGAAMPWVAALHGAALGGGYELALGCDARIAAPGTVVGLPECGLGIIPGAGGTQKLPRLVGRARAVPLICGGERVAASEALRLGMIDAIAAADLRSEAVALARSVTGKRHVIALTPPEEPEGAFEAAAHKAAARGRQRPHILAAIARIGTVGRIPPAEGLAAERAAFEALRITPEARALRHVFFAERAAARPVLAEKVRPLPVARLGVVGAGTMGAGIALAALRKGLAVVLVDSDAAALERGRARIDADLERLGPEGAAAARARLSVSDDLAALAPCDVIIEAVIEDPGVKAQVFAAIDAVARPDAVLASNTSYLDIDAIAAATARPGSVLGLHFFSPAHVMRLLEVVPGAATSARTLATGFAVAAALGKQPVQAGNAFGFIGNRIYAAYRAACEFMLEDGALPQEVDAALEAFGFAMGPFAVADLSGLDIAWRMRRQRAAGRDPRARYVEIPDRLCELGRFGRKTGAGYYRHVNGKAIPDFEVEALVIAASEAKRIARRALSQAEIQRRALAAIVNEAGLVLEEGVAARPGDVDVVLVNGYGFPRWTGGPLHWAGTRDPDQLTDDCAEAARAAGPQQKRADLHALGIWER</sequence>
<comment type="subcellular location">
    <subcellularLocation>
        <location evidence="1">Peroxisome</location>
    </subcellularLocation>
</comment>
<accession>A0ABW2UR05</accession>
<dbReference type="Pfam" id="PF02737">
    <property type="entry name" value="3HCDH_N"/>
    <property type="match status" value="1"/>
</dbReference>
<evidence type="ECO:0000313" key="17">
    <source>
        <dbReference type="EMBL" id="MFC7705423.1"/>
    </source>
</evidence>
<keyword evidence="8" id="KW-0443">Lipid metabolism</keyword>
<dbReference type="Proteomes" id="UP001596516">
    <property type="component" value="Unassembled WGS sequence"/>
</dbReference>
<evidence type="ECO:0000256" key="7">
    <source>
        <dbReference type="ARBA" id="ARBA00023027"/>
    </source>
</evidence>
<dbReference type="PANTHER" id="PTHR23309:SF51">
    <property type="entry name" value="3-HYDROXYACYL-COA DEHYDROGENASE-RELATED"/>
    <property type="match status" value="1"/>
</dbReference>
<evidence type="ECO:0000256" key="3">
    <source>
        <dbReference type="ARBA" id="ARBA00008750"/>
    </source>
</evidence>
<keyword evidence="5" id="KW-0442">Lipid degradation</keyword>
<keyword evidence="7" id="KW-0520">NAD</keyword>
<evidence type="ECO:0000259" key="15">
    <source>
        <dbReference type="Pfam" id="PF00725"/>
    </source>
</evidence>
<dbReference type="CDD" id="cd06558">
    <property type="entry name" value="crotonase-like"/>
    <property type="match status" value="1"/>
</dbReference>
<feature type="domain" description="3-hydroxyacyl-CoA dehydrogenase C-terminal" evidence="15">
    <location>
        <begin position="464"/>
        <end position="556"/>
    </location>
</feature>
<keyword evidence="12" id="KW-0511">Multifunctional enzyme</keyword>
<dbReference type="Pfam" id="PF00725">
    <property type="entry name" value="3HCDH"/>
    <property type="match status" value="1"/>
</dbReference>
<dbReference type="InterPro" id="IPR006176">
    <property type="entry name" value="3-OHacyl-CoA_DH_NAD-bd"/>
</dbReference>
<dbReference type="InterPro" id="IPR008927">
    <property type="entry name" value="6-PGluconate_DH-like_C_sf"/>
</dbReference>
<gene>
    <name evidence="17" type="ORF">ACFQXB_14590</name>
</gene>
<dbReference type="InterPro" id="IPR018376">
    <property type="entry name" value="Enoyl-CoA_hyd/isom_CS"/>
</dbReference>
<keyword evidence="11" id="KW-0456">Lyase</keyword>
<name>A0ABW2UR05_9RHOB</name>
<evidence type="ECO:0000256" key="11">
    <source>
        <dbReference type="ARBA" id="ARBA00023239"/>
    </source>
</evidence>
<protein>
    <submittedName>
        <fullName evidence="17">3-hydroxyacyl-CoA dehydrogenase NAD-binding domain-containing protein</fullName>
    </submittedName>
</protein>
<comment type="catalytic activity">
    <reaction evidence="13">
        <text>a (3S)-3-hydroxyacyl-CoA + NAD(+) = a 3-oxoacyl-CoA + NADH + H(+)</text>
        <dbReference type="Rhea" id="RHEA:22432"/>
        <dbReference type="ChEBI" id="CHEBI:15378"/>
        <dbReference type="ChEBI" id="CHEBI:57318"/>
        <dbReference type="ChEBI" id="CHEBI:57540"/>
        <dbReference type="ChEBI" id="CHEBI:57945"/>
        <dbReference type="ChEBI" id="CHEBI:90726"/>
        <dbReference type="EC" id="1.1.1.35"/>
    </reaction>
</comment>
<comment type="similarity">
    <text evidence="14">Belongs to the enoyl-CoA hydratase/isomerase family.</text>
</comment>
<comment type="pathway">
    <text evidence="2">Lipid metabolism; fatty acid beta-oxidation.</text>
</comment>
<dbReference type="Gene3D" id="1.10.1040.50">
    <property type="match status" value="1"/>
</dbReference>
<keyword evidence="10" id="KW-0413">Isomerase</keyword>
<evidence type="ECO:0000256" key="6">
    <source>
        <dbReference type="ARBA" id="ARBA00023002"/>
    </source>
</evidence>
<dbReference type="InterPro" id="IPR001753">
    <property type="entry name" value="Enoyl-CoA_hydra/iso"/>
</dbReference>
<keyword evidence="18" id="KW-1185">Reference proteome</keyword>
<dbReference type="InterPro" id="IPR036291">
    <property type="entry name" value="NAD(P)-bd_dom_sf"/>
</dbReference>
<evidence type="ECO:0000313" key="18">
    <source>
        <dbReference type="Proteomes" id="UP001596516"/>
    </source>
</evidence>
<evidence type="ECO:0000256" key="2">
    <source>
        <dbReference type="ARBA" id="ARBA00005005"/>
    </source>
</evidence>
<dbReference type="Gene3D" id="3.90.226.10">
    <property type="entry name" value="2-enoyl-CoA Hydratase, Chain A, domain 1"/>
    <property type="match status" value="1"/>
</dbReference>